<dbReference type="STRING" id="36166.T1GST0"/>
<keyword evidence="4" id="KW-1185">Reference proteome</keyword>
<feature type="domain" description="Nucleolar protein 4 helical" evidence="2">
    <location>
        <begin position="109"/>
        <end position="175"/>
    </location>
</feature>
<dbReference type="HOGENOM" id="CLU_1485609_0_0_1"/>
<dbReference type="PANTHER" id="PTHR12449">
    <property type="entry name" value="DEATH DOMAIN-CONTAINING PROTEIN"/>
    <property type="match status" value="1"/>
</dbReference>
<feature type="region of interest" description="Disordered" evidence="1">
    <location>
        <begin position="55"/>
        <end position="105"/>
    </location>
</feature>
<feature type="compositionally biased region" description="Acidic residues" evidence="1">
    <location>
        <begin position="88"/>
        <end position="99"/>
    </location>
</feature>
<evidence type="ECO:0000313" key="4">
    <source>
        <dbReference type="Proteomes" id="UP000015102"/>
    </source>
</evidence>
<name>T1GST0_MEGSC</name>
<dbReference type="EnsemblMetazoa" id="MESCA006741-RA">
    <property type="protein sequence ID" value="MESCA006741-PA"/>
    <property type="gene ID" value="MESCA006741"/>
</dbReference>
<protein>
    <recommendedName>
        <fullName evidence="2">Nucleolar protein 4 helical domain-containing protein</fullName>
    </recommendedName>
</protein>
<evidence type="ECO:0000256" key="1">
    <source>
        <dbReference type="SAM" id="MobiDB-lite"/>
    </source>
</evidence>
<dbReference type="Pfam" id="PF23079">
    <property type="entry name" value="HTH_NOL4_2nd"/>
    <property type="match status" value="1"/>
</dbReference>
<reference evidence="3" key="2">
    <citation type="submission" date="2015-06" db="UniProtKB">
        <authorList>
            <consortium name="EnsemblMetazoa"/>
        </authorList>
    </citation>
    <scope>IDENTIFICATION</scope>
</reference>
<dbReference type="InterPro" id="IPR056549">
    <property type="entry name" value="HTH_NOL4"/>
</dbReference>
<dbReference type="Proteomes" id="UP000015102">
    <property type="component" value="Unassembled WGS sequence"/>
</dbReference>
<evidence type="ECO:0000259" key="2">
    <source>
        <dbReference type="Pfam" id="PF23079"/>
    </source>
</evidence>
<reference evidence="4" key="1">
    <citation type="submission" date="2013-02" db="EMBL/GenBank/DDBJ databases">
        <authorList>
            <person name="Hughes D."/>
        </authorList>
    </citation>
    <scope>NUCLEOTIDE SEQUENCE</scope>
    <source>
        <strain>Durham</strain>
        <strain evidence="4">NC isolate 2 -- Noor lab</strain>
    </source>
</reference>
<dbReference type="AlphaFoldDB" id="T1GST0"/>
<proteinExistence type="predicted"/>
<dbReference type="InterPro" id="IPR039788">
    <property type="entry name" value="NOL4/NOL4L"/>
</dbReference>
<evidence type="ECO:0000313" key="3">
    <source>
        <dbReference type="EnsemblMetazoa" id="MESCA006741-PA"/>
    </source>
</evidence>
<dbReference type="PANTHER" id="PTHR12449:SF22">
    <property type="entry name" value="NUCLEOLAR PROTEIN 4"/>
    <property type="match status" value="1"/>
</dbReference>
<accession>T1GST0</accession>
<dbReference type="EMBL" id="CAQQ02083696">
    <property type="status" value="NOT_ANNOTATED_CDS"/>
    <property type="molecule type" value="Genomic_DNA"/>
</dbReference>
<organism evidence="3 4">
    <name type="scientific">Megaselia scalaris</name>
    <name type="common">Humpbacked fly</name>
    <name type="synonym">Phora scalaris</name>
    <dbReference type="NCBI Taxonomy" id="36166"/>
    <lineage>
        <taxon>Eukaryota</taxon>
        <taxon>Metazoa</taxon>
        <taxon>Ecdysozoa</taxon>
        <taxon>Arthropoda</taxon>
        <taxon>Hexapoda</taxon>
        <taxon>Insecta</taxon>
        <taxon>Pterygota</taxon>
        <taxon>Neoptera</taxon>
        <taxon>Endopterygota</taxon>
        <taxon>Diptera</taxon>
        <taxon>Brachycera</taxon>
        <taxon>Muscomorpha</taxon>
        <taxon>Platypezoidea</taxon>
        <taxon>Phoridae</taxon>
        <taxon>Megaseliini</taxon>
        <taxon>Megaselia</taxon>
    </lineage>
</organism>
<dbReference type="EMBL" id="CAQQ02083697">
    <property type="status" value="NOT_ANNOTATED_CDS"/>
    <property type="molecule type" value="Genomic_DNA"/>
</dbReference>
<sequence>MKDADKLKLMLLAWNYQNSAATRNGTEGPDLNVMSGLWTQYQNALAMNASVVGGTAKPSENSISPIPRNELASPMENQDETNSSGQKDEDEGSEDDSDDKLDQVAHDPERLKAFNMFVRLFVDENLDRMIPISKQPKEKIQAIIDSCSRQFPEFSDRSRKRIRTYLKSCRRNKKTRDGWENT</sequence>